<feature type="compositionally biased region" description="Low complexity" evidence="1">
    <location>
        <begin position="218"/>
        <end position="231"/>
    </location>
</feature>
<reference evidence="2 3" key="1">
    <citation type="journal article" date="2024" name="Commun. Biol.">
        <title>Comparative genomic analysis of thermophilic fungi reveals convergent evolutionary adaptations and gene losses.</title>
        <authorList>
            <person name="Steindorff A.S."/>
            <person name="Aguilar-Pontes M.V."/>
            <person name="Robinson A.J."/>
            <person name="Andreopoulos B."/>
            <person name="LaButti K."/>
            <person name="Kuo A."/>
            <person name="Mondo S."/>
            <person name="Riley R."/>
            <person name="Otillar R."/>
            <person name="Haridas S."/>
            <person name="Lipzen A."/>
            <person name="Grimwood J."/>
            <person name="Schmutz J."/>
            <person name="Clum A."/>
            <person name="Reid I.D."/>
            <person name="Moisan M.C."/>
            <person name="Butler G."/>
            <person name="Nguyen T.T.M."/>
            <person name="Dewar K."/>
            <person name="Conant G."/>
            <person name="Drula E."/>
            <person name="Henrissat B."/>
            <person name="Hansel C."/>
            <person name="Singer S."/>
            <person name="Hutchinson M.I."/>
            <person name="de Vries R.P."/>
            <person name="Natvig D.O."/>
            <person name="Powell A.J."/>
            <person name="Tsang A."/>
            <person name="Grigoriev I.V."/>
        </authorList>
    </citation>
    <scope>NUCLEOTIDE SEQUENCE [LARGE SCALE GENOMIC DNA]</scope>
    <source>
        <strain evidence="2 3">CBS 494.80</strain>
    </source>
</reference>
<feature type="region of interest" description="Disordered" evidence="1">
    <location>
        <begin position="206"/>
        <end position="242"/>
    </location>
</feature>
<comment type="caution">
    <text evidence="2">The sequence shown here is derived from an EMBL/GenBank/DDBJ whole genome shotgun (WGS) entry which is preliminary data.</text>
</comment>
<gene>
    <name evidence="2" type="ORF">VTL71DRAFT_5485</name>
</gene>
<feature type="region of interest" description="Disordered" evidence="1">
    <location>
        <begin position="1"/>
        <end position="24"/>
    </location>
</feature>
<sequence>MPALFGEDMDLPFSTSSSPAHARTIKPALTDKIVESPVTSSSSLASGSSKEPALFEKNLGAPFPTSKSLASAGAQKLALRGKIAEAPTWSSASAASGGFDKPALPSKTKEIPASPSISSSSSVDLVFSPQHQSSDASSETDLDDVQYPGSHHSDVVVSYEDHALSVLEAHLCALLDDNLPLLAKLVPEVFYATRASLRYARRVENAKTLPSSEEPRDTTGGSSGSASASSTPKPLSNKRAASSQTGSCKRVCDMDEADETKEILQKDSDIHGQCQVKRFAHMHVTIISWIQQLINRKPIADITATLIYDRDHFQATHGPFYCDSCDRTFETDDLLFEHCGKRNCASISSNRVKGISGEQWKSICSLVKANRGLTGEDKERHEIDRWYDIWEVLNPGIAKPNHPFTDVPGSDLPRPLQLGSLLEVFQRIIQSDMETGVLRADDHVHQHYLHAFEETYNMAFLETPGITGSISFGNTGTEQVYQAHEASPGSSNANEQILGLLPDHITTSGTARRAIELLSCQPESMTRQNIALARSERSLSFAEPTGIVWPSATEALFTVPNESLVQGGSNLSESQIFEESGQPPIDLQDGSPISSDLGFNLGFHEEFNEWIPDWDKDLD</sequence>
<evidence type="ECO:0008006" key="4">
    <source>
        <dbReference type="Google" id="ProtNLM"/>
    </source>
</evidence>
<dbReference type="Proteomes" id="UP001595075">
    <property type="component" value="Unassembled WGS sequence"/>
</dbReference>
<keyword evidence="3" id="KW-1185">Reference proteome</keyword>
<evidence type="ECO:0000256" key="1">
    <source>
        <dbReference type="SAM" id="MobiDB-lite"/>
    </source>
</evidence>
<feature type="region of interest" description="Disordered" evidence="1">
    <location>
        <begin position="92"/>
        <end position="149"/>
    </location>
</feature>
<organism evidence="2 3">
    <name type="scientific">Oculimacula yallundae</name>
    <dbReference type="NCBI Taxonomy" id="86028"/>
    <lineage>
        <taxon>Eukaryota</taxon>
        <taxon>Fungi</taxon>
        <taxon>Dikarya</taxon>
        <taxon>Ascomycota</taxon>
        <taxon>Pezizomycotina</taxon>
        <taxon>Leotiomycetes</taxon>
        <taxon>Helotiales</taxon>
        <taxon>Ploettnerulaceae</taxon>
        <taxon>Oculimacula</taxon>
    </lineage>
</organism>
<protein>
    <recommendedName>
        <fullName evidence="4">C2H2-type domain-containing protein</fullName>
    </recommendedName>
</protein>
<evidence type="ECO:0000313" key="2">
    <source>
        <dbReference type="EMBL" id="KAL2063680.1"/>
    </source>
</evidence>
<evidence type="ECO:0000313" key="3">
    <source>
        <dbReference type="Proteomes" id="UP001595075"/>
    </source>
</evidence>
<dbReference type="EMBL" id="JAZHXI010000015">
    <property type="protein sequence ID" value="KAL2063680.1"/>
    <property type="molecule type" value="Genomic_DNA"/>
</dbReference>
<feature type="compositionally biased region" description="Low complexity" evidence="1">
    <location>
        <begin position="111"/>
        <end position="122"/>
    </location>
</feature>
<name>A0ABR4C1B0_9HELO</name>
<accession>A0ABR4C1B0</accession>
<proteinExistence type="predicted"/>